<protein>
    <submittedName>
        <fullName evidence="7">Uncharacterized protein</fullName>
    </submittedName>
</protein>
<evidence type="ECO:0000256" key="3">
    <source>
        <dbReference type="ARBA" id="ARBA00023277"/>
    </source>
</evidence>
<evidence type="ECO:0000256" key="5">
    <source>
        <dbReference type="SAM" id="Coils"/>
    </source>
</evidence>
<evidence type="ECO:0000313" key="8">
    <source>
        <dbReference type="Proteomes" id="UP000001055"/>
    </source>
</evidence>
<dbReference type="Gene3D" id="3.20.20.70">
    <property type="entry name" value="Aldolase class I"/>
    <property type="match status" value="1"/>
</dbReference>
<evidence type="ECO:0000256" key="6">
    <source>
        <dbReference type="SAM" id="MobiDB-lite"/>
    </source>
</evidence>
<feature type="coiled-coil region" evidence="5">
    <location>
        <begin position="923"/>
        <end position="975"/>
    </location>
</feature>
<gene>
    <name evidence="7" type="ORF">SNOG_00749</name>
</gene>
<comment type="catalytic activity">
    <reaction evidence="1">
        <text>Hydrolysis of terminal, non-reducing alpha-D-galactose residues in alpha-D-galactosides, including galactose oligosaccharides, galactomannans and galactolipids.</text>
        <dbReference type="EC" id="3.2.1.22"/>
    </reaction>
</comment>
<name>Q0V5G5_PHANO</name>
<evidence type="ECO:0000256" key="1">
    <source>
        <dbReference type="ARBA" id="ARBA00001255"/>
    </source>
</evidence>
<dbReference type="eggNOG" id="ENOG502QPVE">
    <property type="taxonomic scope" value="Eukaryota"/>
</dbReference>
<dbReference type="RefSeq" id="XP_001791425.1">
    <property type="nucleotide sequence ID" value="XM_001791373.1"/>
</dbReference>
<dbReference type="PANTHER" id="PTHR31268">
    <property type="match status" value="1"/>
</dbReference>
<dbReference type="AlphaFoldDB" id="Q0V5G5"/>
<organism evidence="7 8">
    <name type="scientific">Phaeosphaeria nodorum (strain SN15 / ATCC MYA-4574 / FGSC 10173)</name>
    <name type="common">Glume blotch fungus</name>
    <name type="synonym">Parastagonospora nodorum</name>
    <dbReference type="NCBI Taxonomy" id="321614"/>
    <lineage>
        <taxon>Eukaryota</taxon>
        <taxon>Fungi</taxon>
        <taxon>Dikarya</taxon>
        <taxon>Ascomycota</taxon>
        <taxon>Pezizomycotina</taxon>
        <taxon>Dothideomycetes</taxon>
        <taxon>Pleosporomycetidae</taxon>
        <taxon>Pleosporales</taxon>
        <taxon>Pleosporineae</taxon>
        <taxon>Phaeosphaeriaceae</taxon>
        <taxon>Parastagonospora</taxon>
    </lineage>
</organism>
<dbReference type="InterPro" id="IPR017853">
    <property type="entry name" value="GH"/>
</dbReference>
<dbReference type="VEuPathDB" id="FungiDB:JI435_007490"/>
<dbReference type="GO" id="GO:0047274">
    <property type="term" value="F:galactinol-sucrose galactosyltransferase activity"/>
    <property type="evidence" value="ECO:0007669"/>
    <property type="project" value="UniProtKB-EC"/>
</dbReference>
<feature type="region of interest" description="Disordered" evidence="6">
    <location>
        <begin position="807"/>
        <end position="835"/>
    </location>
</feature>
<dbReference type="GeneID" id="5968528"/>
<dbReference type="EMBL" id="CH445325">
    <property type="protein sequence ID" value="EAT92244.2"/>
    <property type="molecule type" value="Genomic_DNA"/>
</dbReference>
<dbReference type="InterPro" id="IPR008811">
    <property type="entry name" value="Glycosyl_hydrolases_36"/>
</dbReference>
<keyword evidence="5" id="KW-0175">Coiled coil</keyword>
<dbReference type="GO" id="GO:0004557">
    <property type="term" value="F:alpha-galactosidase activity"/>
    <property type="evidence" value="ECO:0007669"/>
    <property type="project" value="UniProtKB-EC"/>
</dbReference>
<dbReference type="InterPro" id="IPR013785">
    <property type="entry name" value="Aldolase_TIM"/>
</dbReference>
<accession>Q0V5G5</accession>
<dbReference type="Proteomes" id="UP000001055">
    <property type="component" value="Unassembled WGS sequence"/>
</dbReference>
<comment type="similarity">
    <text evidence="2">Belongs to the glycosyl hydrolases 36 family.</text>
</comment>
<dbReference type="KEGG" id="pno:SNOG_00749"/>
<dbReference type="FunFam" id="3.20.20.70:FF:000222">
    <property type="entry name" value="Raffinose synthase Sip1 protein"/>
    <property type="match status" value="1"/>
</dbReference>
<dbReference type="Pfam" id="PF05691">
    <property type="entry name" value="Raffinose_syn"/>
    <property type="match status" value="1"/>
</dbReference>
<feature type="coiled-coil region" evidence="5">
    <location>
        <begin position="1005"/>
        <end position="1064"/>
    </location>
</feature>
<dbReference type="HOGENOM" id="CLU_279281_0_0_1"/>
<reference evidence="8" key="1">
    <citation type="journal article" date="2007" name="Plant Cell">
        <title>Dothideomycete-plant interactions illuminated by genome sequencing and EST analysis of the wheat pathogen Stagonospora nodorum.</title>
        <authorList>
            <person name="Hane J.K."/>
            <person name="Lowe R.G."/>
            <person name="Solomon P.S."/>
            <person name="Tan K.C."/>
            <person name="Schoch C.L."/>
            <person name="Spatafora J.W."/>
            <person name="Crous P.W."/>
            <person name="Kodira C."/>
            <person name="Birren B.W."/>
            <person name="Galagan J.E."/>
            <person name="Torriani S.F."/>
            <person name="McDonald B.A."/>
            <person name="Oliver R.P."/>
        </authorList>
    </citation>
    <scope>NUCLEOTIDE SEQUENCE [LARGE SCALE GENOMIC DNA]</scope>
    <source>
        <strain evidence="8">SN15 / ATCC MYA-4574 / FGSC 10173</strain>
    </source>
</reference>
<evidence type="ECO:0000256" key="4">
    <source>
        <dbReference type="ARBA" id="ARBA00049426"/>
    </source>
</evidence>
<keyword evidence="3" id="KW-0119">Carbohydrate metabolism</keyword>
<dbReference type="SUPFAM" id="SSF51445">
    <property type="entry name" value="(Trans)glycosidases"/>
    <property type="match status" value="1"/>
</dbReference>
<proteinExistence type="inferred from homology"/>
<evidence type="ECO:0000313" key="7">
    <source>
        <dbReference type="EMBL" id="EAT92244.2"/>
    </source>
</evidence>
<sequence>MSELVPAKIEDALIGPSLQLSRSTSAPPQHVVRFTVLIESSASSEKTWDVALWHNFEDSNHWTSLSLQPAPEPSVEEPWKWANEAFSTSDGHLIYQSPDPVKDDLTHYIEELPSFLSIQKEQSDTPETQLWSITGSVKAASGKEPGMLNEKLGKPTDFSRWFAETRIWSPWLAPRQGREKFQPDKDAILTAFERKDGSHLVILAVSGMKDVLTVFRHDFDGRIVISSQNDREEEGVFSLIAAVGKTLENAVAATMYHARKIVMRYEEMEGQLDAEYQALMKDFKPEWLENWYDGLAYCTWNGLGQNLTEEKIFDALDSLSKNEINISNLIIDDNWQSLTKGATQFDNGWIEFEANKTGFPRGLKATVGDIRNKHKHIKHIAVWHAIQGYWGGIAPDGKIAKEYKTVKVQTKDGVSKREVTMVAQEDVGRFYKDFYEFLSSTGVDSVKTDSQFFLDEIKNADDRRHLIEAYQDAWNINQLRYFSAKAISCMSQTPQILFHSLLPSNKPRILLRNSDDFFPDVPASHPWHVFCNAHNSILTQYLNILPDWDMFQTSHDYAGFHGAARCVSGGPIYITDVPGQHGVDLIGQMTGNTPRGDTVILRPHTVGKSISAYNAFDDPVLLKVSTYVGMAHSGISIIGVFNCAPRPLAELIGLDSFPGAEKGTYIIRSHTTGQITKPTSVKDNSALVHLELPVRGWEILSAYPLQSFKLEREKPGRGLADISVANLGVLEKMTGAAAIINADSYIERSSGRLRIWTSLKVLGTYDLKERSIEDDFFAVLFGRPIPIDCVAVSKTNTKRARVVRAAPPNAPKTNTKQSYLRPGPRASEHNNAIPPPEVTTKIELLCLQLATMTIQRDEAVDLSKDIANERDKFKIMFGTGQKGLKDSHVRVRSLNTEVNKLLARVIGAKARNELLRNDMVADAEVAQTEKKEFQDKIDNLFVEKTELLKAAETENASLRQQVTSLQTENRKLQHSVMAPADKTQSLDIAETETAQAAQKPADEKLAAEKRTNQILKNKVTELEHAPSRNRKMFEAQIAQEQARIVKLEKELDGKIAEIKTKDSEIEEMIRGLEECHKAATTAADGQDDLDDLFTGTDEITKLEQELAKIKQEHVWELRGIRLQMGRIGE</sequence>
<dbReference type="InParanoid" id="Q0V5G5"/>
<comment type="catalytic activity">
    <reaction evidence="4">
        <text>alpha-D-galactosyl-(1-&gt;3)-1D-myo-inositol + sucrose = raffinose + myo-inositol</text>
        <dbReference type="Rhea" id="RHEA:20161"/>
        <dbReference type="ChEBI" id="CHEBI:16634"/>
        <dbReference type="ChEBI" id="CHEBI:17268"/>
        <dbReference type="ChEBI" id="CHEBI:17505"/>
        <dbReference type="ChEBI" id="CHEBI:17992"/>
        <dbReference type="EC" id="2.4.1.82"/>
    </reaction>
</comment>
<evidence type="ECO:0000256" key="2">
    <source>
        <dbReference type="ARBA" id="ARBA00007240"/>
    </source>
</evidence>
<dbReference type="PANTHER" id="PTHR31268:SF32">
    <property type="entry name" value="GALACTINOL--SUCROSE GALACTOSYLTRANSFERASE 2-RELATED"/>
    <property type="match status" value="1"/>
</dbReference>